<name>A0A3A1YNT5_9BURK</name>
<dbReference type="AlphaFoldDB" id="A0A3A1YNT5"/>
<accession>A0A3A1YNT5</accession>
<feature type="domain" description="PepSY" evidence="1">
    <location>
        <begin position="44"/>
        <end position="94"/>
    </location>
</feature>
<dbReference type="InterPro" id="IPR025711">
    <property type="entry name" value="PepSY"/>
</dbReference>
<protein>
    <recommendedName>
        <fullName evidence="1">PepSY domain-containing protein</fullName>
    </recommendedName>
</protein>
<dbReference type="Proteomes" id="UP000266206">
    <property type="component" value="Unassembled WGS sequence"/>
</dbReference>
<dbReference type="Gene3D" id="3.10.450.40">
    <property type="match status" value="1"/>
</dbReference>
<reference evidence="2 3" key="1">
    <citation type="submission" date="2017-08" db="EMBL/GenBank/DDBJ databases">
        <title>Pusillimonas indicus sp. nov., a member of the family Alcaligenaceae isolated from surface seawater.</title>
        <authorList>
            <person name="Li J."/>
        </authorList>
    </citation>
    <scope>NUCLEOTIDE SEQUENCE [LARGE SCALE GENOMIC DNA]</scope>
    <source>
        <strain evidence="2 3">L52-1-41</strain>
    </source>
</reference>
<gene>
    <name evidence="2" type="ORF">CJP73_16030</name>
</gene>
<organism evidence="2 3">
    <name type="scientific">Neopusillimonas maritima</name>
    <dbReference type="NCBI Taxonomy" id="2026239"/>
    <lineage>
        <taxon>Bacteria</taxon>
        <taxon>Pseudomonadati</taxon>
        <taxon>Pseudomonadota</taxon>
        <taxon>Betaproteobacteria</taxon>
        <taxon>Burkholderiales</taxon>
        <taxon>Alcaligenaceae</taxon>
        <taxon>Neopusillimonas</taxon>
    </lineage>
</organism>
<dbReference type="Pfam" id="PF03413">
    <property type="entry name" value="PepSY"/>
    <property type="match status" value="1"/>
</dbReference>
<proteinExistence type="predicted"/>
<comment type="caution">
    <text evidence="2">The sequence shown here is derived from an EMBL/GenBank/DDBJ whole genome shotgun (WGS) entry which is preliminary data.</text>
</comment>
<evidence type="ECO:0000313" key="3">
    <source>
        <dbReference type="Proteomes" id="UP000266206"/>
    </source>
</evidence>
<evidence type="ECO:0000313" key="2">
    <source>
        <dbReference type="EMBL" id="RIY38899.1"/>
    </source>
</evidence>
<sequence>MKLVVGTIFTLASSLGHADDVRVDEAYRLASDGIIKPFEGLNQTALEARRGRIMDTELENNRGNYVYKVTILDSKGQEWEVKVDAVTGKLIEEEKDS</sequence>
<evidence type="ECO:0000259" key="1">
    <source>
        <dbReference type="Pfam" id="PF03413"/>
    </source>
</evidence>
<dbReference type="EMBL" id="NQYH01000026">
    <property type="protein sequence ID" value="RIY38899.1"/>
    <property type="molecule type" value="Genomic_DNA"/>
</dbReference>